<dbReference type="RefSeq" id="XP_001645074.1">
    <property type="nucleotide sequence ID" value="XM_001645024.1"/>
</dbReference>
<dbReference type="InterPro" id="IPR006650">
    <property type="entry name" value="A/AMP_deam_AS"/>
</dbReference>
<dbReference type="OrthoDB" id="272271at2759"/>
<evidence type="ECO:0000256" key="2">
    <source>
        <dbReference type="ARBA" id="ARBA00022723"/>
    </source>
</evidence>
<evidence type="ECO:0000256" key="7">
    <source>
        <dbReference type="HAMAP-Rule" id="MF_03145"/>
    </source>
</evidence>
<keyword evidence="2 7" id="KW-0479">Metal-binding</keyword>
<feature type="binding site" evidence="7">
    <location>
        <position position="284"/>
    </location>
    <ligand>
        <name>Zn(2+)</name>
        <dbReference type="ChEBI" id="CHEBI:29105"/>
        <note>catalytic</note>
    </ligand>
</feature>
<proteinExistence type="inferred from homology"/>
<dbReference type="InParanoid" id="A7TKJ4"/>
<name>A7TKJ4_VANPO</name>
<feature type="active site" description="Proton donor" evidence="7">
    <location>
        <position position="206"/>
    </location>
</feature>
<evidence type="ECO:0000259" key="8">
    <source>
        <dbReference type="Pfam" id="PF00962"/>
    </source>
</evidence>
<evidence type="ECO:0000256" key="3">
    <source>
        <dbReference type="ARBA" id="ARBA00022801"/>
    </source>
</evidence>
<dbReference type="Proteomes" id="UP000000267">
    <property type="component" value="Unassembled WGS sequence"/>
</dbReference>
<dbReference type="GO" id="GO:0005829">
    <property type="term" value="C:cytosol"/>
    <property type="evidence" value="ECO:0007669"/>
    <property type="project" value="TreeGrafter"/>
</dbReference>
<dbReference type="EC" id="3.5.4.2" evidence="7"/>
<reference evidence="9 10" key="1">
    <citation type="journal article" date="2007" name="Proc. Natl. Acad. Sci. U.S.A.">
        <title>Independent sorting-out of thousands of duplicated gene pairs in two yeast species descended from a whole-genome duplication.</title>
        <authorList>
            <person name="Scannell D.R."/>
            <person name="Frank A.C."/>
            <person name="Conant G.C."/>
            <person name="Byrne K.P."/>
            <person name="Woolfit M."/>
            <person name="Wolfe K.H."/>
        </authorList>
    </citation>
    <scope>NUCLEOTIDE SEQUENCE [LARGE SCALE GENOMIC DNA]</scope>
    <source>
        <strain evidence="10">ATCC 22028 / DSM 70294 / BCRC 21397 / CBS 2163 / NBRC 10782 / NRRL Y-8283 / UCD 57-17</strain>
    </source>
</reference>
<dbReference type="OMA" id="NHFTIHA"/>
<dbReference type="PANTHER" id="PTHR43114">
    <property type="entry name" value="ADENINE DEAMINASE"/>
    <property type="match status" value="1"/>
</dbReference>
<keyword evidence="10" id="KW-1185">Reference proteome</keyword>
<dbReference type="GO" id="GO:0009168">
    <property type="term" value="P:purine ribonucleoside monophosphate biosynthetic process"/>
    <property type="evidence" value="ECO:0007669"/>
    <property type="project" value="InterPro"/>
</dbReference>
<evidence type="ECO:0000313" key="9">
    <source>
        <dbReference type="EMBL" id="EDO17216.1"/>
    </source>
</evidence>
<dbReference type="AlphaFoldDB" id="A7TKJ4"/>
<dbReference type="GO" id="GO:0000034">
    <property type="term" value="F:adenine deaminase activity"/>
    <property type="evidence" value="ECO:0007669"/>
    <property type="project" value="UniProtKB-UniRule"/>
</dbReference>
<dbReference type="HAMAP" id="MF_01962">
    <property type="entry name" value="Adenine_deaminase"/>
    <property type="match status" value="1"/>
</dbReference>
<dbReference type="GO" id="GO:0008270">
    <property type="term" value="F:zinc ion binding"/>
    <property type="evidence" value="ECO:0007669"/>
    <property type="project" value="UniProtKB-UniRule"/>
</dbReference>
<dbReference type="GeneID" id="5545421"/>
<evidence type="ECO:0000313" key="10">
    <source>
        <dbReference type="Proteomes" id="UP000000267"/>
    </source>
</evidence>
<comment type="subcellular location">
    <subcellularLocation>
        <location evidence="7">Cytoplasm</location>
    </subcellularLocation>
    <subcellularLocation>
        <location evidence="7">Nucleus</location>
    </subcellularLocation>
</comment>
<dbReference type="STRING" id="436907.A7TKJ4"/>
<dbReference type="PhylomeDB" id="A7TKJ4"/>
<keyword evidence="5 7" id="KW-0546">Nucleotide metabolism</keyword>
<dbReference type="FunFam" id="3.20.20.140:FF:000039">
    <property type="entry name" value="Adenine deaminase"/>
    <property type="match status" value="1"/>
</dbReference>
<keyword evidence="4 7" id="KW-0862">Zinc</keyword>
<comment type="catalytic activity">
    <reaction evidence="7">
        <text>adenine + H2O + H(+) = hypoxanthine + NH4(+)</text>
        <dbReference type="Rhea" id="RHEA:23688"/>
        <dbReference type="ChEBI" id="CHEBI:15377"/>
        <dbReference type="ChEBI" id="CHEBI:15378"/>
        <dbReference type="ChEBI" id="CHEBI:16708"/>
        <dbReference type="ChEBI" id="CHEBI:17368"/>
        <dbReference type="ChEBI" id="CHEBI:28938"/>
        <dbReference type="EC" id="3.5.4.2"/>
    </reaction>
</comment>
<keyword evidence="1 7" id="KW-0963">Cytoplasm</keyword>
<dbReference type="GO" id="GO:0006146">
    <property type="term" value="P:adenine catabolic process"/>
    <property type="evidence" value="ECO:0007669"/>
    <property type="project" value="UniProtKB-UniRule"/>
</dbReference>
<comment type="function">
    <text evidence="7">Catalyzes the hydrolytic deamination of adenine to hypoxanthine. Plays an important role in the purine salvage pathway and in nitrogen catabolism.</text>
</comment>
<evidence type="ECO:0000256" key="5">
    <source>
        <dbReference type="ARBA" id="ARBA00023080"/>
    </source>
</evidence>
<evidence type="ECO:0000256" key="4">
    <source>
        <dbReference type="ARBA" id="ARBA00022833"/>
    </source>
</evidence>
<dbReference type="EMBL" id="DS480408">
    <property type="protein sequence ID" value="EDO17216.1"/>
    <property type="molecule type" value="Genomic_DNA"/>
</dbReference>
<feature type="binding site" evidence="7">
    <location>
        <position position="203"/>
    </location>
    <ligand>
        <name>Zn(2+)</name>
        <dbReference type="ChEBI" id="CHEBI:29105"/>
        <note>catalytic</note>
    </ligand>
</feature>
<dbReference type="Pfam" id="PF00962">
    <property type="entry name" value="A_deaminase"/>
    <property type="match status" value="1"/>
</dbReference>
<dbReference type="PANTHER" id="PTHR43114:SF6">
    <property type="entry name" value="ADENINE DEAMINASE"/>
    <property type="match status" value="1"/>
</dbReference>
<organism evidence="10">
    <name type="scientific">Vanderwaltozyma polyspora (strain ATCC 22028 / DSM 70294 / BCRC 21397 / CBS 2163 / NBRC 10782 / NRRL Y-8283 / UCD 57-17)</name>
    <name type="common">Kluyveromyces polysporus</name>
    <dbReference type="NCBI Taxonomy" id="436907"/>
    <lineage>
        <taxon>Eukaryota</taxon>
        <taxon>Fungi</taxon>
        <taxon>Dikarya</taxon>
        <taxon>Ascomycota</taxon>
        <taxon>Saccharomycotina</taxon>
        <taxon>Saccharomycetes</taxon>
        <taxon>Saccharomycetales</taxon>
        <taxon>Saccharomycetaceae</taxon>
        <taxon>Vanderwaltozyma</taxon>
    </lineage>
</organism>
<dbReference type="InterPro" id="IPR001365">
    <property type="entry name" value="A_deaminase_dom"/>
</dbReference>
<feature type="binding site" evidence="7">
    <location>
        <position position="18"/>
    </location>
    <ligand>
        <name>Zn(2+)</name>
        <dbReference type="ChEBI" id="CHEBI:29105"/>
        <note>catalytic</note>
    </ligand>
</feature>
<feature type="binding site" evidence="7">
    <location>
        <position position="16"/>
    </location>
    <ligand>
        <name>Zn(2+)</name>
        <dbReference type="ChEBI" id="CHEBI:29105"/>
        <note>catalytic</note>
    </ligand>
</feature>
<dbReference type="eggNOG" id="KOG1097">
    <property type="taxonomic scope" value="Eukaryota"/>
</dbReference>
<dbReference type="GO" id="GO:0043103">
    <property type="term" value="P:hypoxanthine salvage"/>
    <property type="evidence" value="ECO:0007669"/>
    <property type="project" value="UniProtKB-UniRule"/>
</dbReference>
<dbReference type="FunCoup" id="A7TKJ4">
    <property type="interactions" value="662"/>
</dbReference>
<dbReference type="InterPro" id="IPR006330">
    <property type="entry name" value="Ado/ade_deaminase"/>
</dbReference>
<feature type="site" description="Important for catalytic activity" evidence="7">
    <location>
        <position position="227"/>
    </location>
</feature>
<feature type="domain" description="Adenosine deaminase" evidence="8">
    <location>
        <begin position="11"/>
        <end position="338"/>
    </location>
</feature>
<comment type="cofactor">
    <cofactor evidence="7">
        <name>Zn(2+)</name>
        <dbReference type="ChEBI" id="CHEBI:29105"/>
    </cofactor>
    <text evidence="7">Binds 1 zinc ion per subunit.</text>
</comment>
<evidence type="ECO:0000256" key="6">
    <source>
        <dbReference type="ARBA" id="ARBA00023242"/>
    </source>
</evidence>
<keyword evidence="3 7" id="KW-0378">Hydrolase</keyword>
<evidence type="ECO:0000256" key="1">
    <source>
        <dbReference type="ARBA" id="ARBA00022490"/>
    </source>
</evidence>
<dbReference type="NCBIfam" id="NF006850">
    <property type="entry name" value="PRK09358.1-6"/>
    <property type="match status" value="1"/>
</dbReference>
<gene>
    <name evidence="7" type="primary">AAH1</name>
    <name evidence="9" type="ORF">Kpol_1035p29</name>
</gene>
<dbReference type="PROSITE" id="PS00485">
    <property type="entry name" value="A_DEAMINASE"/>
    <property type="match status" value="1"/>
</dbReference>
<dbReference type="InterPro" id="IPR028892">
    <property type="entry name" value="ADE"/>
</dbReference>
<feature type="binding site" evidence="7">
    <location>
        <position position="285"/>
    </location>
    <ligand>
        <name>substrate</name>
    </ligand>
</feature>
<protein>
    <recommendedName>
        <fullName evidence="7">Adenine deaminase</fullName>
        <shortName evidence="7">ADE</shortName>
        <ecNumber evidence="7">3.5.4.2</ecNumber>
    </recommendedName>
    <alternativeName>
        <fullName evidence="7">Adenine aminohydrolase</fullName>
        <shortName evidence="7">AAH</shortName>
    </alternativeName>
</protein>
<dbReference type="GO" id="GO:0009117">
    <property type="term" value="P:nucleotide metabolic process"/>
    <property type="evidence" value="ECO:0007669"/>
    <property type="project" value="UniProtKB-KW"/>
</dbReference>
<accession>A7TKJ4</accession>
<dbReference type="SUPFAM" id="SSF51556">
    <property type="entry name" value="Metallo-dependent hydrolases"/>
    <property type="match status" value="1"/>
</dbReference>
<sequence>MVPLEFLKELPKCEHHLHIEGTLEPELLFKFANRNKITLPNDFPTTVKDLKDKYNFNNLQEFLDLYYVGANVLITEQDFYELTMAYFKRVSKQGLVHAEIFYDPQTHTSRDISLDIVTRGIERACKDAQKQFGVTYKIIMCLLRHTDPKDCSSLIDDAAKYIKDGTISGIGLDSSEKNFPPALFVECYEKAIKLNPDIKLTAHAGEEGPASYVSDALDLLKVHRIDHGVRSADDDALLERLAEEKIMLSICPLSNVKLQVVEKVSQLPLQKFLDYGVPFSINSDDPAYFGGYLLDNYIQLSKEYPQWGFFTWGQIVKNGITHSWIDEKRKEELINEVDGIITKYVNRSG</sequence>
<dbReference type="GO" id="GO:0005634">
    <property type="term" value="C:nucleus"/>
    <property type="evidence" value="ECO:0007669"/>
    <property type="project" value="UniProtKB-SubCell"/>
</dbReference>
<comment type="similarity">
    <text evidence="7">Belongs to the metallo-dependent hydrolases superfamily. Adenosine and AMP deaminases family. Adenine deaminase type 2 subfamily.</text>
</comment>
<dbReference type="KEGG" id="vpo:Kpol_1035p29"/>
<keyword evidence="6 7" id="KW-0539">Nucleus</keyword>
<dbReference type="CDD" id="cd01320">
    <property type="entry name" value="ADA"/>
    <property type="match status" value="1"/>
</dbReference>
<dbReference type="HOGENOM" id="CLU_039228_7_0_1"/>
<dbReference type="InterPro" id="IPR032466">
    <property type="entry name" value="Metal_Hydrolase"/>
</dbReference>
<dbReference type="Gene3D" id="3.20.20.140">
    <property type="entry name" value="Metal-dependent hydrolases"/>
    <property type="match status" value="1"/>
</dbReference>
<dbReference type="NCBIfam" id="TIGR01430">
    <property type="entry name" value="aden_deam"/>
    <property type="match status" value="1"/>
</dbReference>